<name>A0ABQ9RAD2_9PEZI</name>
<sequence>MFRAGKHQSEVKLVLRDSGLFTAQSPHDLTTYSAVTLVAMYISLRSIVLLILIKRGVQTNQHPPHGLPDILIEFLHRPSASPALELDGGAIGKDPLVSWCKSGPGNSGGFWCDLCKEPRISPRWDAGRGRLNLAWWFKPLTGDRSKSEKKTHEGDQSPVSRRIETPVAIFPVFPSLTNGCSAK</sequence>
<accession>A0ABQ9RAD2</accession>
<reference evidence="2 3" key="1">
    <citation type="submission" date="2016-10" db="EMBL/GenBank/DDBJ databases">
        <title>The genome sequence of Colletotrichum fioriniae PJ7.</title>
        <authorList>
            <person name="Baroncelli R."/>
        </authorList>
    </citation>
    <scope>NUCLEOTIDE SEQUENCE [LARGE SCALE GENOMIC DNA]</scope>
    <source>
        <strain evidence="2 3">Tom-12</strain>
    </source>
</reference>
<keyword evidence="1" id="KW-0812">Transmembrane</keyword>
<comment type="caution">
    <text evidence="2">The sequence shown here is derived from an EMBL/GenBank/DDBJ whole genome shotgun (WGS) entry which is preliminary data.</text>
</comment>
<evidence type="ECO:0000313" key="3">
    <source>
        <dbReference type="Proteomes" id="UP001227543"/>
    </source>
</evidence>
<dbReference type="EMBL" id="MLFU01000020">
    <property type="protein sequence ID" value="KAK1499668.1"/>
    <property type="molecule type" value="Genomic_DNA"/>
</dbReference>
<dbReference type="RefSeq" id="XP_060382390.1">
    <property type="nucleotide sequence ID" value="XM_060522888.1"/>
</dbReference>
<organism evidence="2 3">
    <name type="scientific">Colletotrichum tamarilloi</name>
    <dbReference type="NCBI Taxonomy" id="1209934"/>
    <lineage>
        <taxon>Eukaryota</taxon>
        <taxon>Fungi</taxon>
        <taxon>Dikarya</taxon>
        <taxon>Ascomycota</taxon>
        <taxon>Pezizomycotina</taxon>
        <taxon>Sordariomycetes</taxon>
        <taxon>Hypocreomycetidae</taxon>
        <taxon>Glomerellales</taxon>
        <taxon>Glomerellaceae</taxon>
        <taxon>Colletotrichum</taxon>
        <taxon>Colletotrichum acutatum species complex</taxon>
    </lineage>
</organism>
<proteinExistence type="predicted"/>
<protein>
    <submittedName>
        <fullName evidence="2">Uncharacterized protein</fullName>
    </submittedName>
</protein>
<feature type="transmembrane region" description="Helical" evidence="1">
    <location>
        <begin position="32"/>
        <end position="53"/>
    </location>
</feature>
<dbReference type="GeneID" id="85407126"/>
<evidence type="ECO:0000313" key="2">
    <source>
        <dbReference type="EMBL" id="KAK1499668.1"/>
    </source>
</evidence>
<evidence type="ECO:0000256" key="1">
    <source>
        <dbReference type="SAM" id="Phobius"/>
    </source>
</evidence>
<dbReference type="Proteomes" id="UP001227543">
    <property type="component" value="Unassembled WGS sequence"/>
</dbReference>
<keyword evidence="1" id="KW-1133">Transmembrane helix</keyword>
<keyword evidence="3" id="KW-1185">Reference proteome</keyword>
<gene>
    <name evidence="2" type="ORF">CTAM01_06862</name>
</gene>
<keyword evidence="1" id="KW-0472">Membrane</keyword>